<keyword evidence="4 10" id="KW-0378">Hydrolase</keyword>
<keyword evidence="1 10" id="KW-0540">Nuclease</keyword>
<reference evidence="12 13" key="1">
    <citation type="submission" date="2022-07" db="EMBL/GenBank/DDBJ databases">
        <title>Genome Analysis of Selected Gammaproteobacteria from Nigerian Food snails.</title>
        <authorList>
            <person name="Okafor A.C."/>
        </authorList>
    </citation>
    <scope>NUCLEOTIDE SEQUENCE [LARGE SCALE GENOMIC DNA]</scope>
    <source>
        <strain evidence="12 13">Awg 2</strain>
    </source>
</reference>
<comment type="caution">
    <text evidence="12">The sequence shown here is derived from an EMBL/GenBank/DDBJ whole genome shotgun (WGS) entry which is preliminary data.</text>
</comment>
<evidence type="ECO:0000256" key="4">
    <source>
        <dbReference type="ARBA" id="ARBA00022801"/>
    </source>
</evidence>
<dbReference type="Gene3D" id="3.40.50.300">
    <property type="entry name" value="P-loop containing nucleotide triphosphate hydrolases"/>
    <property type="match status" value="2"/>
</dbReference>
<comment type="miscellaneous">
    <text evidence="10">In the RecBCD complex, RecB has a slow 3'-5' helicase, an exonuclease activity and loads RecA onto ssDNA, RecD has a fast 5'-3' helicase activity, while RecC stimulates the ATPase and processivity of the RecB helicase and contributes to recognition of the Chi site.</text>
</comment>
<dbReference type="Gene3D" id="1.10.10.160">
    <property type="match status" value="1"/>
</dbReference>
<dbReference type="InterPro" id="IPR027417">
    <property type="entry name" value="P-loop_NTPase"/>
</dbReference>
<dbReference type="Proteomes" id="UP001211689">
    <property type="component" value="Unassembled WGS sequence"/>
</dbReference>
<accession>A0ABT4Y503</accession>
<comment type="function">
    <text evidence="10">A helicase/nuclease that prepares dsDNA breaks (DSB) for recombinational DNA repair. Binds to DSBs and unwinds DNA via a highly rapid and processive ATP-dependent bidirectional helicase activity. Unwinds dsDNA until it encounters a Chi (crossover hotspot instigator) sequence from the 3' direction. Cuts ssDNA a few nucleotides 3' to the Chi site. The properties and activities of the enzyme are changed at Chi. The Chi-altered holoenzyme produces a long 3'-ssDNA overhang and facilitates RecA-binding to the ssDNA for homologous DNA recombination and repair. Holoenzyme degrades any linearized DNA that is unable to undergo homologous recombination. In the holoenzyme this subunit recognizes the wild-type Chi sequence, and when added to isolated RecB increases its ATP-dependent helicase processivity.</text>
</comment>
<dbReference type="RefSeq" id="WP_271470906.1">
    <property type="nucleotide sequence ID" value="NZ_JANEWF010000010.1"/>
</dbReference>
<dbReference type="Gene3D" id="3.40.50.10930">
    <property type="match status" value="1"/>
</dbReference>
<organism evidence="12 13">
    <name type="scientific">Metapseudomonas resinovorans</name>
    <name type="common">Pseudomonas resinovorans</name>
    <dbReference type="NCBI Taxonomy" id="53412"/>
    <lineage>
        <taxon>Bacteria</taxon>
        <taxon>Pseudomonadati</taxon>
        <taxon>Pseudomonadota</taxon>
        <taxon>Gammaproteobacteria</taxon>
        <taxon>Pseudomonadales</taxon>
        <taxon>Pseudomonadaceae</taxon>
        <taxon>Metapseudomonas</taxon>
    </lineage>
</organism>
<keyword evidence="5 10" id="KW-0347">Helicase</keyword>
<dbReference type="EMBL" id="JANEWF010000010">
    <property type="protein sequence ID" value="MDA8483831.1"/>
    <property type="molecule type" value="Genomic_DNA"/>
</dbReference>
<feature type="domain" description="RecC C-terminal" evidence="11">
    <location>
        <begin position="831"/>
        <end position="1069"/>
    </location>
</feature>
<comment type="similarity">
    <text evidence="10">Belongs to the RecC family.</text>
</comment>
<evidence type="ECO:0000256" key="1">
    <source>
        <dbReference type="ARBA" id="ARBA00022722"/>
    </source>
</evidence>
<evidence type="ECO:0000256" key="8">
    <source>
        <dbReference type="ARBA" id="ARBA00023125"/>
    </source>
</evidence>
<dbReference type="Pfam" id="PF17946">
    <property type="entry name" value="RecC_C"/>
    <property type="match status" value="1"/>
</dbReference>
<evidence type="ECO:0000256" key="7">
    <source>
        <dbReference type="ARBA" id="ARBA00022840"/>
    </source>
</evidence>
<keyword evidence="3 10" id="KW-0227">DNA damage</keyword>
<keyword evidence="7 10" id="KW-0067">ATP-binding</keyword>
<evidence type="ECO:0000313" key="12">
    <source>
        <dbReference type="EMBL" id="MDA8483831.1"/>
    </source>
</evidence>
<evidence type="ECO:0000256" key="3">
    <source>
        <dbReference type="ARBA" id="ARBA00022763"/>
    </source>
</evidence>
<comment type="subunit">
    <text evidence="10">Heterotrimer of RecB, RecC and RecD. All subunits contribute to DNA-binding.</text>
</comment>
<protein>
    <recommendedName>
        <fullName evidence="10">RecBCD enzyme subunit RecC</fullName>
    </recommendedName>
    <alternativeName>
        <fullName evidence="10">Exonuclease V subunit RecC</fullName>
        <shortName evidence="10">ExoV subunit RecC</shortName>
    </alternativeName>
    <alternativeName>
        <fullName evidence="10">Helicase/nuclease RecBCD subunit RecC</fullName>
    </alternativeName>
</protein>
<evidence type="ECO:0000256" key="2">
    <source>
        <dbReference type="ARBA" id="ARBA00022741"/>
    </source>
</evidence>
<keyword evidence="8 10" id="KW-0238">DNA-binding</keyword>
<evidence type="ECO:0000256" key="9">
    <source>
        <dbReference type="ARBA" id="ARBA00023204"/>
    </source>
</evidence>
<dbReference type="InterPro" id="IPR041500">
    <property type="entry name" value="RecC_C"/>
</dbReference>
<dbReference type="InterPro" id="IPR011335">
    <property type="entry name" value="Restrct_endonuc-II-like"/>
</dbReference>
<dbReference type="InterPro" id="IPR013986">
    <property type="entry name" value="DExx_box_DNA_helicase_dom_sf"/>
</dbReference>
<dbReference type="PANTHER" id="PTHR30591:SF1">
    <property type="entry name" value="RECBCD ENZYME SUBUNIT RECC"/>
    <property type="match status" value="1"/>
</dbReference>
<evidence type="ECO:0000256" key="5">
    <source>
        <dbReference type="ARBA" id="ARBA00022806"/>
    </source>
</evidence>
<name>A0ABT4Y503_METRE</name>
<dbReference type="Pfam" id="PF04257">
    <property type="entry name" value="Exonuc_V_gamma"/>
    <property type="match status" value="1"/>
</dbReference>
<dbReference type="Gene3D" id="1.10.10.990">
    <property type="match status" value="1"/>
</dbReference>
<evidence type="ECO:0000256" key="6">
    <source>
        <dbReference type="ARBA" id="ARBA00022839"/>
    </source>
</evidence>
<keyword evidence="2 10" id="KW-0547">Nucleotide-binding</keyword>
<keyword evidence="13" id="KW-1185">Reference proteome</keyword>
<dbReference type="NCBIfam" id="TIGR01450">
    <property type="entry name" value="recC"/>
    <property type="match status" value="1"/>
</dbReference>
<dbReference type="InterPro" id="IPR006697">
    <property type="entry name" value="RecC"/>
</dbReference>
<dbReference type="SUPFAM" id="SSF52540">
    <property type="entry name" value="P-loop containing nucleoside triphosphate hydrolases"/>
    <property type="match status" value="2"/>
</dbReference>
<keyword evidence="9 10" id="KW-0234">DNA repair</keyword>
<dbReference type="SUPFAM" id="SSF52980">
    <property type="entry name" value="Restriction endonuclease-like"/>
    <property type="match status" value="1"/>
</dbReference>
<dbReference type="GO" id="GO:0008854">
    <property type="term" value="F:exodeoxyribonuclease V activity"/>
    <property type="evidence" value="ECO:0007669"/>
    <property type="project" value="UniProtKB-EC"/>
</dbReference>
<sequence length="1135" mass="127645">MQELEPGLIVIHGNHLEELRALSVAWMKRYPLRPLENEVLLVQSNGIAQWLKLALAERDGCGIAAALDVDLPARFLWQAYRSVLGRDAIPEQSPLDKAPLTWRLMRLLPGLLADDAFAPLRRFLADDSDLRKRHQLAERLADLFDQYQVYRADWLADWAEGRDILRTSRGGERELDDASCWQPALWRALLADVGEEHLAESRAGVHLRFVARLRELDSPPRGLPRRITVFGISSLPAQVLEALAAMARFSQVMLYVHNPCQHHWGDIVEDKDLLRHEYRRQQRKGGGAGQIGLFDQEEMHQHAQPLLAAWGKQGRDYINLLDQYDQPQRYREEFERIDLFSPAPEDGLLGQLQNDILDLRPLKETRDTWPPVEPSQDHTLRFHIAHSAQREVEVLHDQLLACFSEDPTLRPRDVIVMVPDVNTYAPHIQAVFGQFSSDDPRFIPFTLADQGLRGKDPQVIALEHLLQLPDSRFSVSEVLDLLDVAALRARFGISEDELPTLRRWLEGAGIRWGLDARQRESLGLGQGLEQNTWRFGLRRMLLGYAVGGAGAYADIEPYDEIGGLDAALIGPLTRLLEALDRQLAQLREPAAPAVWGERLRGLLETFFLPKGDREEVLRTQLLDALDGWLVLCEAAGLQEPLPLPVVREAWLGDLDQGRLSQRFLAGAVNFCTLMPMRAIPFRHVCLLGMNDGDYPRSQTPLDFDLMAGDYRPGDRSRREDDRYLLLEALLAARDRLYISWVGRSIRDNSERPPSVLIGQLRDHLGTAWSLAGGGDLLHALTTEHPLQPFSRRYFGAEPDLFSYVHEWARLHGQAARGEAAGSLSAWEDGLQITPELLQGFLRDPVKCFFTRRLKVHLDEDEQAELDSEPFALDGLERYQLQDNLLKSAVLKGNGDAQQALVEAADRLQRSGVLPLAGFGEQYRSSLLEPLPGQLQRYEGLCLQWPERVESPQRLSFSAGAVQLEGWLGGLRQQADGRLARLELLPSALAKDKTWKWHRLLRPYVLHVVAAACGAPITTLLVGEDQSLAFEPLAAEHAGKLLTTWLEAWTAGMQAPLPVALKTSLAWLKDGNDDKARGVYEGGYNITGEVVSSASLARQFPNYAALIADGQFPAWSERLYQPLLESHPIALKEEQA</sequence>
<proteinExistence type="inferred from homology"/>
<evidence type="ECO:0000313" key="13">
    <source>
        <dbReference type="Proteomes" id="UP001211689"/>
    </source>
</evidence>
<gene>
    <name evidence="10 12" type="primary">recC</name>
    <name evidence="12" type="ORF">NNO07_12200</name>
</gene>
<evidence type="ECO:0000256" key="10">
    <source>
        <dbReference type="HAMAP-Rule" id="MF_01486"/>
    </source>
</evidence>
<dbReference type="PANTHER" id="PTHR30591">
    <property type="entry name" value="RECBCD ENZYME SUBUNIT RECC"/>
    <property type="match status" value="1"/>
</dbReference>
<dbReference type="HAMAP" id="MF_01486">
    <property type="entry name" value="RecC"/>
    <property type="match status" value="1"/>
</dbReference>
<dbReference type="PIRSF" id="PIRSF000980">
    <property type="entry name" value="RecC"/>
    <property type="match status" value="1"/>
</dbReference>
<evidence type="ECO:0000259" key="11">
    <source>
        <dbReference type="Pfam" id="PF17946"/>
    </source>
</evidence>
<keyword evidence="6 10" id="KW-0269">Exonuclease</keyword>